<feature type="chain" id="PRO_5012417741" description="Invertebrate defensins family profile domain-containing protein" evidence="1">
    <location>
        <begin position="23"/>
        <end position="71"/>
    </location>
</feature>
<evidence type="ECO:0000256" key="1">
    <source>
        <dbReference type="SAM" id="SignalP"/>
    </source>
</evidence>
<keyword evidence="3" id="KW-1185">Reference proteome</keyword>
<sequence>MKFLTALSALCLIVGTVAVVQAEPLRKRNANYDNCVKEHGAGHWKPAGKDSCNGQGYCFCDEKTGGIGCVC</sequence>
<keyword evidence="1" id="KW-0732">Signal</keyword>
<protein>
    <recommendedName>
        <fullName evidence="4">Invertebrate defensins family profile domain-containing protein</fullName>
    </recommendedName>
</protein>
<name>A0A1Y1WDE5_9FUNG</name>
<feature type="signal peptide" evidence="1">
    <location>
        <begin position="1"/>
        <end position="22"/>
    </location>
</feature>
<dbReference type="OrthoDB" id="10343580at2759"/>
<organism evidence="2 3">
    <name type="scientific">Linderina pennispora</name>
    <dbReference type="NCBI Taxonomy" id="61395"/>
    <lineage>
        <taxon>Eukaryota</taxon>
        <taxon>Fungi</taxon>
        <taxon>Fungi incertae sedis</taxon>
        <taxon>Zoopagomycota</taxon>
        <taxon>Kickxellomycotina</taxon>
        <taxon>Kickxellomycetes</taxon>
        <taxon>Kickxellales</taxon>
        <taxon>Kickxellaceae</taxon>
        <taxon>Linderina</taxon>
    </lineage>
</organism>
<evidence type="ECO:0000313" key="2">
    <source>
        <dbReference type="EMBL" id="ORX71549.1"/>
    </source>
</evidence>
<dbReference type="EMBL" id="MCFD01000004">
    <property type="protein sequence ID" value="ORX71549.1"/>
    <property type="molecule type" value="Genomic_DNA"/>
</dbReference>
<comment type="caution">
    <text evidence="2">The sequence shown here is derived from an EMBL/GenBank/DDBJ whole genome shotgun (WGS) entry which is preliminary data.</text>
</comment>
<dbReference type="AlphaFoldDB" id="A0A1Y1WDE5"/>
<accession>A0A1Y1WDE5</accession>
<reference evidence="2 3" key="1">
    <citation type="submission" date="2016-07" db="EMBL/GenBank/DDBJ databases">
        <title>Pervasive Adenine N6-methylation of Active Genes in Fungi.</title>
        <authorList>
            <consortium name="DOE Joint Genome Institute"/>
            <person name="Mondo S.J."/>
            <person name="Dannebaum R.O."/>
            <person name="Kuo R.C."/>
            <person name="Labutti K."/>
            <person name="Haridas S."/>
            <person name="Kuo A."/>
            <person name="Salamov A."/>
            <person name="Ahrendt S.R."/>
            <person name="Lipzen A."/>
            <person name="Sullivan W."/>
            <person name="Andreopoulos W.B."/>
            <person name="Clum A."/>
            <person name="Lindquist E."/>
            <person name="Daum C."/>
            <person name="Ramamoorthy G.K."/>
            <person name="Gryganskyi A."/>
            <person name="Culley D."/>
            <person name="Magnuson J.K."/>
            <person name="James T.Y."/>
            <person name="O'Malley M.A."/>
            <person name="Stajich J.E."/>
            <person name="Spatafora J.W."/>
            <person name="Visel A."/>
            <person name="Grigoriev I.V."/>
        </authorList>
    </citation>
    <scope>NUCLEOTIDE SEQUENCE [LARGE SCALE GENOMIC DNA]</scope>
    <source>
        <strain evidence="2 3">ATCC 12442</strain>
    </source>
</reference>
<dbReference type="GeneID" id="63803767"/>
<dbReference type="Proteomes" id="UP000193922">
    <property type="component" value="Unassembled WGS sequence"/>
</dbReference>
<evidence type="ECO:0008006" key="4">
    <source>
        <dbReference type="Google" id="ProtNLM"/>
    </source>
</evidence>
<dbReference type="RefSeq" id="XP_040745064.1">
    <property type="nucleotide sequence ID" value="XM_040887119.1"/>
</dbReference>
<proteinExistence type="predicted"/>
<gene>
    <name evidence="2" type="ORF">DL89DRAFT_266548</name>
</gene>
<evidence type="ECO:0000313" key="3">
    <source>
        <dbReference type="Proteomes" id="UP000193922"/>
    </source>
</evidence>